<dbReference type="EMBL" id="JACHFQ010000001">
    <property type="protein sequence ID" value="MBB5225136.1"/>
    <property type="molecule type" value="Genomic_DNA"/>
</dbReference>
<dbReference type="PIRSF" id="PIRSF005496">
    <property type="entry name" value="ATP_hel_hrpB"/>
    <property type="match status" value="1"/>
</dbReference>
<dbReference type="PROSITE" id="PS51194">
    <property type="entry name" value="HELICASE_CTER"/>
    <property type="match status" value="1"/>
</dbReference>
<dbReference type="SMART" id="SM00490">
    <property type="entry name" value="HELICc"/>
    <property type="match status" value="1"/>
</dbReference>
<organism evidence="7 8">
    <name type="scientific">Treponema ruminis</name>
    <dbReference type="NCBI Taxonomy" id="744515"/>
    <lineage>
        <taxon>Bacteria</taxon>
        <taxon>Pseudomonadati</taxon>
        <taxon>Spirochaetota</taxon>
        <taxon>Spirochaetia</taxon>
        <taxon>Spirochaetales</taxon>
        <taxon>Treponemataceae</taxon>
        <taxon>Treponema</taxon>
    </lineage>
</organism>
<name>A0A7W8LL74_9SPIR</name>
<proteinExistence type="predicted"/>
<keyword evidence="4" id="KW-0067">ATP-binding</keyword>
<dbReference type="InterPro" id="IPR010225">
    <property type="entry name" value="HrpB"/>
</dbReference>
<keyword evidence="8" id="KW-1185">Reference proteome</keyword>
<evidence type="ECO:0000256" key="3">
    <source>
        <dbReference type="ARBA" id="ARBA00022806"/>
    </source>
</evidence>
<evidence type="ECO:0000256" key="4">
    <source>
        <dbReference type="ARBA" id="ARBA00022840"/>
    </source>
</evidence>
<dbReference type="Pfam" id="PF00270">
    <property type="entry name" value="DEAD"/>
    <property type="match status" value="1"/>
</dbReference>
<dbReference type="AlphaFoldDB" id="A0A7W8LL74"/>
<dbReference type="GO" id="GO:0016787">
    <property type="term" value="F:hydrolase activity"/>
    <property type="evidence" value="ECO:0007669"/>
    <property type="project" value="UniProtKB-KW"/>
</dbReference>
<keyword evidence="1" id="KW-0547">Nucleotide-binding</keyword>
<dbReference type="InterPro" id="IPR013689">
    <property type="entry name" value="RNA_helicase_ATP-dep_HrpB_C"/>
</dbReference>
<evidence type="ECO:0000259" key="6">
    <source>
        <dbReference type="PROSITE" id="PS51194"/>
    </source>
</evidence>
<dbReference type="GO" id="GO:0003676">
    <property type="term" value="F:nucleic acid binding"/>
    <property type="evidence" value="ECO:0007669"/>
    <property type="project" value="InterPro"/>
</dbReference>
<dbReference type="InterPro" id="IPR001650">
    <property type="entry name" value="Helicase_C-like"/>
</dbReference>
<dbReference type="Pfam" id="PF08482">
    <property type="entry name" value="HrpB_C"/>
    <property type="match status" value="1"/>
</dbReference>
<accession>A0A7W8LL74</accession>
<dbReference type="PANTHER" id="PTHR43519:SF1">
    <property type="entry name" value="ATP-DEPENDENT RNA HELICASE HRPB"/>
    <property type="match status" value="1"/>
</dbReference>
<dbReference type="InterPro" id="IPR027417">
    <property type="entry name" value="P-loop_NTPase"/>
</dbReference>
<protein>
    <submittedName>
        <fullName evidence="7">ATP-dependent helicase HrpB</fullName>
        <ecNumber evidence="7">3.6.4.13</ecNumber>
    </submittedName>
</protein>
<feature type="domain" description="Helicase C-terminal" evidence="6">
    <location>
        <begin position="219"/>
        <end position="390"/>
    </location>
</feature>
<dbReference type="Pfam" id="PF00271">
    <property type="entry name" value="Helicase_C"/>
    <property type="match status" value="1"/>
</dbReference>
<sequence length="831" mass="93393">MNPELSNLPIYPYLDQICDTLKSSESRFLVLTAETAAGKSTAVPLALLEHFDGKILMLEPRRLAASAIADRLSDLLGEETGGTVGYRLHLDSKVSARTRLEVITEAILTRRLQVDPLLEDVNVIVLDEFHERSIHSDLALAFLKETMQLRDDLFVIVMSATINYRSIAEYLGCKEKPAPVMQIPGRQFPVEIEYKPNLSVADAILEELKTNDSYKKNPQNERFILEKNSKFRSDTILCFLPGIYEIRKTKAELEEKLTSDSSIEILILHSSVPLGEQRKILRPCSVDSPRRVILSSAIAETSLTVPGVTIVVDSGLCRVNKMNVALGMEHLVTENESLFSAEQRAGRAGRVAAGKCVRLWGEHDVRLEQNQPEILRADLTGLVLECAEWGAGEIEKLDWLTRPNESAWNAAKFLLENLDCLEIHEDSLGIKSTRITEKGKAVLKLGLHPRFACVALAGGAESVLPFSEYAKASPERQKIFLNDLKRRLKGLNASQECAEKAGKSPVLSGFPDRIARISPETQANADRAEYQFPSGRKAWLSRELLSQARLSSFPIWLVAPEVDAGERTGKIYSFEALSENQAEEFLKNHAKSEIRTEFVGLTNGSDFKNLSIQKKEVLAYGAIIIKEKKLPPSEEDFALALCDLVGKKGLDSLPLDSKISDFLLRTEFYIKNQPENERSELVSDSELQKKFNSLAKNAKEWLRPFVKSQKINAQDIYDALYWYLDGAEIDSKVPLQLTLANGRKRKIKYEKKADGKIQPALEIIIQQIFGCFETPKILGTPVLLKLLSPASRPLQITDDLEHFWTGAWIEICKEMKGRYPKHNWDYRICEE</sequence>
<dbReference type="Gene3D" id="3.40.50.300">
    <property type="entry name" value="P-loop containing nucleotide triphosphate hydrolases"/>
    <property type="match status" value="2"/>
</dbReference>
<dbReference type="SUPFAM" id="SSF52540">
    <property type="entry name" value="P-loop containing nucleoside triphosphate hydrolases"/>
    <property type="match status" value="1"/>
</dbReference>
<dbReference type="GO" id="GO:0003724">
    <property type="term" value="F:RNA helicase activity"/>
    <property type="evidence" value="ECO:0007669"/>
    <property type="project" value="UniProtKB-EC"/>
</dbReference>
<evidence type="ECO:0000256" key="2">
    <source>
        <dbReference type="ARBA" id="ARBA00022801"/>
    </source>
</evidence>
<dbReference type="SMART" id="SM00487">
    <property type="entry name" value="DEXDc"/>
    <property type="match status" value="1"/>
</dbReference>
<dbReference type="EC" id="3.6.4.13" evidence="7"/>
<dbReference type="RefSeq" id="WP_184657087.1">
    <property type="nucleotide sequence ID" value="NZ_CP031518.1"/>
</dbReference>
<dbReference type="CDD" id="cd17990">
    <property type="entry name" value="DEXHc_HrpB"/>
    <property type="match status" value="1"/>
</dbReference>
<keyword evidence="2 7" id="KW-0378">Hydrolase</keyword>
<comment type="caution">
    <text evidence="7">The sequence shown here is derived from an EMBL/GenBank/DDBJ whole genome shotgun (WGS) entry which is preliminary data.</text>
</comment>
<evidence type="ECO:0000313" key="8">
    <source>
        <dbReference type="Proteomes" id="UP000518887"/>
    </source>
</evidence>
<reference evidence="7 8" key="1">
    <citation type="submission" date="2020-08" db="EMBL/GenBank/DDBJ databases">
        <title>Genomic Encyclopedia of Type Strains, Phase IV (KMG-IV): sequencing the most valuable type-strain genomes for metagenomic binning, comparative biology and taxonomic classification.</title>
        <authorList>
            <person name="Goeker M."/>
        </authorList>
    </citation>
    <scope>NUCLEOTIDE SEQUENCE [LARGE SCALE GENOMIC DNA]</scope>
    <source>
        <strain evidence="7 8">DSM 103462</strain>
    </source>
</reference>
<evidence type="ECO:0000256" key="1">
    <source>
        <dbReference type="ARBA" id="ARBA00022741"/>
    </source>
</evidence>
<dbReference type="PANTHER" id="PTHR43519">
    <property type="entry name" value="ATP-DEPENDENT RNA HELICASE HRPB"/>
    <property type="match status" value="1"/>
</dbReference>
<dbReference type="GO" id="GO:0005524">
    <property type="term" value="F:ATP binding"/>
    <property type="evidence" value="ECO:0007669"/>
    <property type="project" value="UniProtKB-KW"/>
</dbReference>
<dbReference type="InterPro" id="IPR049614">
    <property type="entry name" value="HrpB_DEXH"/>
</dbReference>
<feature type="domain" description="Helicase ATP-binding" evidence="5">
    <location>
        <begin position="20"/>
        <end position="180"/>
    </location>
</feature>
<dbReference type="InterPro" id="IPR014001">
    <property type="entry name" value="Helicase_ATP-bd"/>
</dbReference>
<keyword evidence="3 7" id="KW-0347">Helicase</keyword>
<evidence type="ECO:0000259" key="5">
    <source>
        <dbReference type="PROSITE" id="PS51192"/>
    </source>
</evidence>
<gene>
    <name evidence="7" type="ORF">HNP76_000476</name>
</gene>
<dbReference type="PROSITE" id="PS51192">
    <property type="entry name" value="HELICASE_ATP_BIND_1"/>
    <property type="match status" value="1"/>
</dbReference>
<evidence type="ECO:0000313" key="7">
    <source>
        <dbReference type="EMBL" id="MBB5225136.1"/>
    </source>
</evidence>
<dbReference type="InterPro" id="IPR011545">
    <property type="entry name" value="DEAD/DEAH_box_helicase_dom"/>
</dbReference>
<dbReference type="CDD" id="cd18791">
    <property type="entry name" value="SF2_C_RHA"/>
    <property type="match status" value="1"/>
</dbReference>
<dbReference type="Proteomes" id="UP000518887">
    <property type="component" value="Unassembled WGS sequence"/>
</dbReference>